<organism evidence="5 6">
    <name type="scientific">Olsenella profusa F0195</name>
    <dbReference type="NCBI Taxonomy" id="1125712"/>
    <lineage>
        <taxon>Bacteria</taxon>
        <taxon>Bacillati</taxon>
        <taxon>Actinomycetota</taxon>
        <taxon>Coriobacteriia</taxon>
        <taxon>Coriobacteriales</taxon>
        <taxon>Atopobiaceae</taxon>
        <taxon>Olsenella</taxon>
    </lineage>
</organism>
<comment type="caution">
    <text evidence="5">The sequence shown here is derived from an EMBL/GenBank/DDBJ whole genome shotgun (WGS) entry which is preliminary data.</text>
</comment>
<dbReference type="PATRIC" id="fig|1125712.3.peg.228"/>
<dbReference type="Pfam" id="PF01381">
    <property type="entry name" value="HTH_3"/>
    <property type="match status" value="1"/>
</dbReference>
<feature type="transmembrane region" description="Helical" evidence="3">
    <location>
        <begin position="149"/>
        <end position="166"/>
    </location>
</feature>
<dbReference type="STRING" id="1125712.HMPREF1316_2427"/>
<feature type="transmembrane region" description="Helical" evidence="3">
    <location>
        <begin position="223"/>
        <end position="246"/>
    </location>
</feature>
<keyword evidence="3" id="KW-0812">Transmembrane</keyword>
<feature type="transmembrane region" description="Helical" evidence="3">
    <location>
        <begin position="118"/>
        <end position="143"/>
    </location>
</feature>
<keyword evidence="3" id="KW-1133">Transmembrane helix</keyword>
<evidence type="ECO:0000256" key="2">
    <source>
        <dbReference type="SAM" id="MobiDB-lite"/>
    </source>
</evidence>
<evidence type="ECO:0000259" key="4">
    <source>
        <dbReference type="PROSITE" id="PS50943"/>
    </source>
</evidence>
<dbReference type="PROSITE" id="PS50943">
    <property type="entry name" value="HTH_CROC1"/>
    <property type="match status" value="1"/>
</dbReference>
<keyword evidence="3" id="KW-0472">Membrane</keyword>
<dbReference type="EMBL" id="AWEZ01000007">
    <property type="protein sequence ID" value="ERL10561.1"/>
    <property type="molecule type" value="Genomic_DNA"/>
</dbReference>
<evidence type="ECO:0000256" key="3">
    <source>
        <dbReference type="SAM" id="Phobius"/>
    </source>
</evidence>
<accession>U2VDA0</accession>
<keyword evidence="1 5" id="KW-0238">DNA-binding</keyword>
<feature type="region of interest" description="Disordered" evidence="2">
    <location>
        <begin position="75"/>
        <end position="95"/>
    </location>
</feature>
<evidence type="ECO:0000313" key="6">
    <source>
        <dbReference type="Proteomes" id="UP000016638"/>
    </source>
</evidence>
<gene>
    <name evidence="5" type="ORF">HMPREF1316_2427</name>
</gene>
<feature type="domain" description="HTH cro/C1-type" evidence="4">
    <location>
        <begin position="8"/>
        <end position="62"/>
    </location>
</feature>
<reference evidence="5 6" key="1">
    <citation type="submission" date="2013-08" db="EMBL/GenBank/DDBJ databases">
        <authorList>
            <person name="Durkin A.S."/>
            <person name="Haft D.R."/>
            <person name="McCorrison J."/>
            <person name="Torralba M."/>
            <person name="Gillis M."/>
            <person name="Haft D.H."/>
            <person name="Methe B."/>
            <person name="Sutton G."/>
            <person name="Nelson K.E."/>
        </authorList>
    </citation>
    <scope>NUCLEOTIDE SEQUENCE [LARGE SCALE GENOMIC DNA]</scope>
    <source>
        <strain evidence="5 6">F0195</strain>
    </source>
</reference>
<feature type="transmembrane region" description="Helical" evidence="3">
    <location>
        <begin position="198"/>
        <end position="217"/>
    </location>
</feature>
<dbReference type="eggNOG" id="COG1476">
    <property type="taxonomic scope" value="Bacteria"/>
</dbReference>
<proteinExistence type="predicted"/>
<evidence type="ECO:0000256" key="1">
    <source>
        <dbReference type="ARBA" id="ARBA00023125"/>
    </source>
</evidence>
<sequence length="274" mass="29729">MGAIGDNIQARRAVRGLSQAALAEELGISRQSVAKWESGKSRPDLERMARLCDLFGCTMDELVYGSASATVRPRCLEPPPDVPAGDGEAGSSEWGSIEDTSYQGTAARAYERYATRRCLLLASGCAVPVLGLGVAFLCVGLGVSRALAFVLWMLTVAAAGLLLRMAHLERHEMMESHGQIAEFHTLEQRHEAHIGQTITYSISFVMFCAAFVCSYAGDWMPSLWWPLSGLTWILLAVSVFLGVASYQRGRLVSTQHYNGAVQSETKVSPHGEDT</sequence>
<dbReference type="PANTHER" id="PTHR46558:SF15">
    <property type="entry name" value="HELIX-TURN-HELIX DOMAIN PROTEIN"/>
    <property type="match status" value="1"/>
</dbReference>
<dbReference type="GO" id="GO:0003677">
    <property type="term" value="F:DNA binding"/>
    <property type="evidence" value="ECO:0007669"/>
    <property type="project" value="UniProtKB-KW"/>
</dbReference>
<dbReference type="AlphaFoldDB" id="U2VDA0"/>
<dbReference type="InterPro" id="IPR001387">
    <property type="entry name" value="Cro/C1-type_HTH"/>
</dbReference>
<dbReference type="PANTHER" id="PTHR46558">
    <property type="entry name" value="TRACRIPTIONAL REGULATORY PROTEIN-RELATED-RELATED"/>
    <property type="match status" value="1"/>
</dbReference>
<dbReference type="Proteomes" id="UP000016638">
    <property type="component" value="Unassembled WGS sequence"/>
</dbReference>
<protein>
    <submittedName>
        <fullName evidence="5">DNA-binding helix-turn-helix protein</fullName>
    </submittedName>
</protein>
<dbReference type="SUPFAM" id="SSF47413">
    <property type="entry name" value="lambda repressor-like DNA-binding domains"/>
    <property type="match status" value="1"/>
</dbReference>
<dbReference type="SMART" id="SM00530">
    <property type="entry name" value="HTH_XRE"/>
    <property type="match status" value="1"/>
</dbReference>
<keyword evidence="6" id="KW-1185">Reference proteome</keyword>
<name>U2VDA0_9ACTN</name>
<dbReference type="InterPro" id="IPR010982">
    <property type="entry name" value="Lambda_DNA-bd_dom_sf"/>
</dbReference>
<dbReference type="CDD" id="cd00093">
    <property type="entry name" value="HTH_XRE"/>
    <property type="match status" value="1"/>
</dbReference>
<dbReference type="Gene3D" id="1.10.260.40">
    <property type="entry name" value="lambda repressor-like DNA-binding domains"/>
    <property type="match status" value="1"/>
</dbReference>
<evidence type="ECO:0000313" key="5">
    <source>
        <dbReference type="EMBL" id="ERL10561.1"/>
    </source>
</evidence>